<name>A0ABZ3GDH5_ACHDE</name>
<accession>A0ABZ3GDH5</accession>
<evidence type="ECO:0000256" key="2">
    <source>
        <dbReference type="SAM" id="SignalP"/>
    </source>
</evidence>
<protein>
    <submittedName>
        <fullName evidence="3">Extracellular solute-binding protein</fullName>
    </submittedName>
</protein>
<keyword evidence="4" id="KW-1185">Reference proteome</keyword>
<dbReference type="InterPro" id="IPR026045">
    <property type="entry name" value="Ferric-bd"/>
</dbReference>
<evidence type="ECO:0000313" key="4">
    <source>
        <dbReference type="Proteomes" id="UP001446337"/>
    </source>
</evidence>
<dbReference type="Proteomes" id="UP001446337">
    <property type="component" value="Chromosome"/>
</dbReference>
<evidence type="ECO:0000256" key="1">
    <source>
        <dbReference type="ARBA" id="ARBA00022729"/>
    </source>
</evidence>
<organism evidence="3 4">
    <name type="scientific">Achromobacter denitrificans</name>
    <name type="common">Alcaligenes denitrificans</name>
    <dbReference type="NCBI Taxonomy" id="32002"/>
    <lineage>
        <taxon>Bacteria</taxon>
        <taxon>Pseudomonadati</taxon>
        <taxon>Pseudomonadota</taxon>
        <taxon>Betaproteobacteria</taxon>
        <taxon>Burkholderiales</taxon>
        <taxon>Alcaligenaceae</taxon>
        <taxon>Achromobacter</taxon>
    </lineage>
</organism>
<gene>
    <name evidence="3" type="ORF">AAIK43_11645</name>
</gene>
<dbReference type="PANTHER" id="PTHR30006">
    <property type="entry name" value="THIAMINE-BINDING PERIPLASMIC PROTEIN-RELATED"/>
    <property type="match status" value="1"/>
</dbReference>
<feature type="chain" id="PRO_5046291818" evidence="2">
    <location>
        <begin position="22"/>
        <end position="340"/>
    </location>
</feature>
<dbReference type="Gene3D" id="3.40.190.10">
    <property type="entry name" value="Periplasmic binding protein-like II"/>
    <property type="match status" value="2"/>
</dbReference>
<dbReference type="EMBL" id="CP154792">
    <property type="protein sequence ID" value="XAN18667.1"/>
    <property type="molecule type" value="Genomic_DNA"/>
</dbReference>
<evidence type="ECO:0000313" key="3">
    <source>
        <dbReference type="EMBL" id="XAN18667.1"/>
    </source>
</evidence>
<dbReference type="RefSeq" id="WP_343499464.1">
    <property type="nucleotide sequence ID" value="NZ_CP154792.1"/>
</dbReference>
<feature type="signal peptide" evidence="2">
    <location>
        <begin position="1"/>
        <end position="21"/>
    </location>
</feature>
<dbReference type="SUPFAM" id="SSF53850">
    <property type="entry name" value="Periplasmic binding protein-like II"/>
    <property type="match status" value="1"/>
</dbReference>
<dbReference type="PIRSF" id="PIRSF002825">
    <property type="entry name" value="CfbpA"/>
    <property type="match status" value="1"/>
</dbReference>
<sequence>MKRSNFSPLRRAMVLGTPLLAAGLPFSFARAQAQAGGQVVVYVSANAQSAQAVTDVARKQLRDVKLSMVAGGTGQLLKRVEAEAASPRADIFWTAFASSLERYKPHLAEYRSPELAAIPEKYVEQSGLWAASNVHVAVAMLNARQFQGKAPASWRDLTEPRFKGKIIVSNPEDSSTAFTILWWIENNFGAEVLAKIAANCVVTPSGSNVVRSVGQGEYAVGITYESIAYPYVAGGQRGIRLMYAEDGTFEIPDDIALIRNGPNPAAARRAYDLILSREVQIALLETAFRRPSRSDIKVSEIIDMPDLSSIKLLPFDEAVATADRDAFLARWRALPKAGGK</sequence>
<keyword evidence="1 2" id="KW-0732">Signal</keyword>
<reference evidence="3 4" key="1">
    <citation type="submission" date="2024-05" db="EMBL/GenBank/DDBJ databases">
        <title>Achromobacter denitrificans. BP1, complete genome.</title>
        <authorList>
            <person name="Zhang B."/>
        </authorList>
    </citation>
    <scope>NUCLEOTIDE SEQUENCE [LARGE SCALE GENOMIC DNA]</scope>
    <source>
        <strain evidence="3 4">BP1</strain>
    </source>
</reference>
<dbReference type="Pfam" id="PF13343">
    <property type="entry name" value="SBP_bac_6"/>
    <property type="match status" value="1"/>
</dbReference>
<proteinExistence type="predicted"/>